<feature type="region of interest" description="Disordered" evidence="1">
    <location>
        <begin position="608"/>
        <end position="693"/>
    </location>
</feature>
<feature type="compositionally biased region" description="Basic and acidic residues" evidence="1">
    <location>
        <begin position="143"/>
        <end position="153"/>
    </location>
</feature>
<organism evidence="2 3">
    <name type="scientific">Paecilomyces lecythidis</name>
    <dbReference type="NCBI Taxonomy" id="3004212"/>
    <lineage>
        <taxon>Eukaryota</taxon>
        <taxon>Fungi</taxon>
        <taxon>Dikarya</taxon>
        <taxon>Ascomycota</taxon>
        <taxon>Pezizomycotina</taxon>
        <taxon>Eurotiomycetes</taxon>
        <taxon>Eurotiomycetidae</taxon>
        <taxon>Eurotiales</taxon>
        <taxon>Thermoascaceae</taxon>
        <taxon>Paecilomyces</taxon>
    </lineage>
</organism>
<dbReference type="EMBL" id="JAVDPF010000019">
    <property type="protein sequence ID" value="KAL1874662.1"/>
    <property type="molecule type" value="Genomic_DNA"/>
</dbReference>
<feature type="compositionally biased region" description="Polar residues" evidence="1">
    <location>
        <begin position="667"/>
        <end position="678"/>
    </location>
</feature>
<feature type="region of interest" description="Disordered" evidence="1">
    <location>
        <begin position="761"/>
        <end position="882"/>
    </location>
</feature>
<evidence type="ECO:0000313" key="3">
    <source>
        <dbReference type="Proteomes" id="UP001583193"/>
    </source>
</evidence>
<feature type="region of interest" description="Disordered" evidence="1">
    <location>
        <begin position="130"/>
        <end position="181"/>
    </location>
</feature>
<reference evidence="2 3" key="1">
    <citation type="journal article" date="2024" name="IMA Fungus">
        <title>IMA Genome - F19 : A genome assembly and annotation guide to empower mycologists, including annotated draft genome sequences of Ceratocystis pirilliformis, Diaporthe australafricana, Fusarium ophioides, Paecilomyces lecythidis, and Sporothrix stenoceras.</title>
        <authorList>
            <person name="Aylward J."/>
            <person name="Wilson A.M."/>
            <person name="Visagie C.M."/>
            <person name="Spraker J."/>
            <person name="Barnes I."/>
            <person name="Buitendag C."/>
            <person name="Ceriani C."/>
            <person name="Del Mar Angel L."/>
            <person name="du Plessis D."/>
            <person name="Fuchs T."/>
            <person name="Gasser K."/>
            <person name="Kramer D."/>
            <person name="Li W."/>
            <person name="Munsamy K."/>
            <person name="Piso A."/>
            <person name="Price J.L."/>
            <person name="Sonnekus B."/>
            <person name="Thomas C."/>
            <person name="van der Nest A."/>
            <person name="van Dijk A."/>
            <person name="van Heerden A."/>
            <person name="van Vuuren N."/>
            <person name="Yilmaz N."/>
            <person name="Duong T.A."/>
            <person name="van der Merwe N.A."/>
            <person name="Wingfield M.J."/>
            <person name="Wingfield B.D."/>
        </authorList>
    </citation>
    <scope>NUCLEOTIDE SEQUENCE [LARGE SCALE GENOMIC DNA]</scope>
    <source>
        <strain evidence="2 3">CMW 18167</strain>
    </source>
</reference>
<gene>
    <name evidence="2" type="ORF">Plec18167_005894</name>
</gene>
<feature type="compositionally biased region" description="Basic and acidic residues" evidence="1">
    <location>
        <begin position="841"/>
        <end position="852"/>
    </location>
</feature>
<feature type="region of interest" description="Disordered" evidence="1">
    <location>
        <begin position="720"/>
        <end position="749"/>
    </location>
</feature>
<sequence length="915" mass="99796">MKYDIPTLLAMSQNGSIDIGKFSVHALENNLLSRRRASANVLTERSVNRSRVASNFSATHSEESPFTSGGPLQYPCRQPRNAPHGNLAQTDVGFARFLKEHASPKHHRVTAGGRIVPMNPEVPAPEFKLPIKKHEAASSGSQRRSEALVERRASSSGTYAASAQDAHGDANSKAIEPTSVSGTIRSAATSYLGIDGPGRDASISGSQHAVPAMQNPFSQSQLAGGTNTIQSSQPVQMHQDCMTFAPNHGGYAISSDQVNWFNNSLAAQRAHTPFLAAPGQQSAAGLASQFSVPLGNIHGMFSGNTWKLPTGAPFYPLVGMGSTPVYSTVFPTVNPSLLSVPPQQDSAVQKALQEANRQHETLSAQLSSIDRYMALHNFDRDHSSKRLLVENRMQLVRELDALRLYKEQLESNLRQHDPLTSTDNRTACASGFDTMLASTRQGDVSGNANMQNIWIPALTASNAPSLWTPTIQSTFAPMLPTNESLNSSFSYQFPAIGSIASMHSAFPYGDPRTNGGSTYADQQIRPDWVISANQDLNFQRHVLGTEQEGAKDIIAETASWTTPIQSAPLEISHLYYRIEEAAQRGEPIEELLKELTAVTTKLSRPIAAENAASRAGVSSFTTSDSHADRLQGKWQSKVGDVRKGTEAAQKQKQSNGKPRAKGRSRKSAQSTVQSSDRGNQGLHEAEDDEDGKSCYSCLSTTDSRATIQEGDKRWLARETARERLNDEPNKEIGAVFGPGKSRGRSGLGNRAVNIRNTAEWIQNIDHEARPTQEPGTASSSTDPSNLGNQGSVKQSNSQTGAPWKRNQRRGHSSKKECAPAVSQKVNAYGFLPPFDGPGDQPETRVSHADDNHVGNGHLRPNEAHRPHTAQQPWYEKRVRDKPAADEVREYFRRIEADEEQMLHKYQIGNGRDEAR</sequence>
<feature type="compositionally biased region" description="Polar residues" evidence="1">
    <location>
        <begin position="773"/>
        <end position="800"/>
    </location>
</feature>
<name>A0ABR3XG39_9EURO</name>
<dbReference type="Proteomes" id="UP001583193">
    <property type="component" value="Unassembled WGS sequence"/>
</dbReference>
<accession>A0ABR3XG39</accession>
<keyword evidence="3" id="KW-1185">Reference proteome</keyword>
<proteinExistence type="predicted"/>
<evidence type="ECO:0000256" key="1">
    <source>
        <dbReference type="SAM" id="MobiDB-lite"/>
    </source>
</evidence>
<protein>
    <submittedName>
        <fullName evidence="2">Uncharacterized protein</fullName>
    </submittedName>
</protein>
<evidence type="ECO:0000313" key="2">
    <source>
        <dbReference type="EMBL" id="KAL1874662.1"/>
    </source>
</evidence>
<comment type="caution">
    <text evidence="2">The sequence shown here is derived from an EMBL/GenBank/DDBJ whole genome shotgun (WGS) entry which is preliminary data.</text>
</comment>
<feature type="compositionally biased region" description="Basic and acidic residues" evidence="1">
    <location>
        <begin position="720"/>
        <end position="730"/>
    </location>
</feature>